<sequence>MAKRQVSARDVAELAGVSRTAVSRAFTPGASVAKDTRARIEAAAKQLGYQVNHLARGLITANTGLVALIAAEVNTPYRTALLAALTERLQAAGKVGLLINTDRSDDSVAQALRKAIAYRTDAAIVLSGMPDSSLTETCLRNGMQLVLINRDEARPGTLMIRLDDANAGRQAFAALSAAGCRRLALVNSRAGTPSLEGRARGFRDAAAAAGVAILDTASGATSYQTGLDLGTHLLTRPDRPDGIFCTTDLIACGVMDAARTRLRLDVPGDVSVIGFDDIPQAGWEAYALTTFRQPVEEIARAAVASLTPEPVDEDTTPRRITLPVGMIWRGSVRR</sequence>
<name>A0A940MMV9_9RHOB</name>
<dbReference type="SMART" id="SM00354">
    <property type="entry name" value="HTH_LACI"/>
    <property type="match status" value="1"/>
</dbReference>
<organism evidence="6 7">
    <name type="scientific">Sagittula salina</name>
    <dbReference type="NCBI Taxonomy" id="2820268"/>
    <lineage>
        <taxon>Bacteria</taxon>
        <taxon>Pseudomonadati</taxon>
        <taxon>Pseudomonadota</taxon>
        <taxon>Alphaproteobacteria</taxon>
        <taxon>Rhodobacterales</taxon>
        <taxon>Roseobacteraceae</taxon>
        <taxon>Sagittula</taxon>
    </lineage>
</organism>
<dbReference type="EMBL" id="JAGISH010000017">
    <property type="protein sequence ID" value="MBP0484810.1"/>
    <property type="molecule type" value="Genomic_DNA"/>
</dbReference>
<feature type="domain" description="HTH lacI-type" evidence="5">
    <location>
        <begin position="6"/>
        <end position="60"/>
    </location>
</feature>
<keyword evidence="3" id="KW-0238">DNA-binding</keyword>
<dbReference type="AlphaFoldDB" id="A0A940MMV9"/>
<evidence type="ECO:0000256" key="2">
    <source>
        <dbReference type="ARBA" id="ARBA00023015"/>
    </source>
</evidence>
<dbReference type="Pfam" id="PF00356">
    <property type="entry name" value="LacI"/>
    <property type="match status" value="1"/>
</dbReference>
<reference evidence="6" key="1">
    <citation type="submission" date="2021-03" db="EMBL/GenBank/DDBJ databases">
        <title>Sagittula salina sp. nov. strain M10.9X isolated from the marine waste.</title>
        <authorList>
            <person name="Satari L."/>
            <person name="Molina-Menor E."/>
            <person name="Vidal-Verdu A."/>
            <person name="Pascual J."/>
            <person name="Pereto J."/>
            <person name="Porcar M."/>
        </authorList>
    </citation>
    <scope>NUCLEOTIDE SEQUENCE</scope>
    <source>
        <strain evidence="6">M10.9X</strain>
    </source>
</reference>
<dbReference type="Proteomes" id="UP000675940">
    <property type="component" value="Unassembled WGS sequence"/>
</dbReference>
<dbReference type="PANTHER" id="PTHR30146:SF95">
    <property type="entry name" value="RIBOSE OPERON REPRESSOR"/>
    <property type="match status" value="1"/>
</dbReference>
<evidence type="ECO:0000259" key="5">
    <source>
        <dbReference type="PROSITE" id="PS50932"/>
    </source>
</evidence>
<dbReference type="CDD" id="cd06278">
    <property type="entry name" value="PBP1_LacI-like"/>
    <property type="match status" value="1"/>
</dbReference>
<comment type="caution">
    <text evidence="6">The sequence shown here is derived from an EMBL/GenBank/DDBJ whole genome shotgun (WGS) entry which is preliminary data.</text>
</comment>
<evidence type="ECO:0000313" key="6">
    <source>
        <dbReference type="EMBL" id="MBP0484810.1"/>
    </source>
</evidence>
<evidence type="ECO:0000256" key="4">
    <source>
        <dbReference type="ARBA" id="ARBA00023163"/>
    </source>
</evidence>
<keyword evidence="7" id="KW-1185">Reference proteome</keyword>
<dbReference type="PROSITE" id="PS50932">
    <property type="entry name" value="HTH_LACI_2"/>
    <property type="match status" value="1"/>
</dbReference>
<dbReference type="InterPro" id="IPR010982">
    <property type="entry name" value="Lambda_DNA-bd_dom_sf"/>
</dbReference>
<dbReference type="Gene3D" id="1.10.260.40">
    <property type="entry name" value="lambda repressor-like DNA-binding domains"/>
    <property type="match status" value="1"/>
</dbReference>
<dbReference type="Pfam" id="PF13377">
    <property type="entry name" value="Peripla_BP_3"/>
    <property type="match status" value="1"/>
</dbReference>
<accession>A0A940MMV9</accession>
<dbReference type="CDD" id="cd01392">
    <property type="entry name" value="HTH_LacI"/>
    <property type="match status" value="1"/>
</dbReference>
<dbReference type="SUPFAM" id="SSF47413">
    <property type="entry name" value="lambda repressor-like DNA-binding domains"/>
    <property type="match status" value="1"/>
</dbReference>
<dbReference type="InterPro" id="IPR028082">
    <property type="entry name" value="Peripla_BP_I"/>
</dbReference>
<dbReference type="InterPro" id="IPR046335">
    <property type="entry name" value="LacI/GalR-like_sensor"/>
</dbReference>
<dbReference type="SUPFAM" id="SSF53822">
    <property type="entry name" value="Periplasmic binding protein-like I"/>
    <property type="match status" value="1"/>
</dbReference>
<keyword evidence="1" id="KW-0678">Repressor</keyword>
<dbReference type="InterPro" id="IPR000843">
    <property type="entry name" value="HTH_LacI"/>
</dbReference>
<dbReference type="GO" id="GO:0003700">
    <property type="term" value="F:DNA-binding transcription factor activity"/>
    <property type="evidence" value="ECO:0007669"/>
    <property type="project" value="TreeGrafter"/>
</dbReference>
<gene>
    <name evidence="6" type="ORF">J5474_20255</name>
</gene>
<protein>
    <submittedName>
        <fullName evidence="6">Substrate-binding domain-containing protein</fullName>
    </submittedName>
</protein>
<dbReference type="RefSeq" id="WP_209363493.1">
    <property type="nucleotide sequence ID" value="NZ_JAGISH010000017.1"/>
</dbReference>
<evidence type="ECO:0000256" key="1">
    <source>
        <dbReference type="ARBA" id="ARBA00022491"/>
    </source>
</evidence>
<keyword evidence="2" id="KW-0805">Transcription regulation</keyword>
<keyword evidence="4" id="KW-0804">Transcription</keyword>
<dbReference type="PANTHER" id="PTHR30146">
    <property type="entry name" value="LACI-RELATED TRANSCRIPTIONAL REPRESSOR"/>
    <property type="match status" value="1"/>
</dbReference>
<dbReference type="Gene3D" id="3.40.50.2300">
    <property type="match status" value="2"/>
</dbReference>
<evidence type="ECO:0000256" key="3">
    <source>
        <dbReference type="ARBA" id="ARBA00023125"/>
    </source>
</evidence>
<evidence type="ECO:0000313" key="7">
    <source>
        <dbReference type="Proteomes" id="UP000675940"/>
    </source>
</evidence>
<proteinExistence type="predicted"/>
<dbReference type="GO" id="GO:0000976">
    <property type="term" value="F:transcription cis-regulatory region binding"/>
    <property type="evidence" value="ECO:0007669"/>
    <property type="project" value="TreeGrafter"/>
</dbReference>